<evidence type="ECO:0000313" key="3">
    <source>
        <dbReference type="EMBL" id="ERJ61128.1"/>
    </source>
</evidence>
<dbReference type="STRING" id="1346330.M472_20465"/>
<name>U2JEP3_9SPHI</name>
<dbReference type="InterPro" id="IPR043744">
    <property type="entry name" value="DUF5689"/>
</dbReference>
<evidence type="ECO:0000256" key="1">
    <source>
        <dbReference type="SAM" id="SignalP"/>
    </source>
</evidence>
<dbReference type="EMBL" id="ATDL01000003">
    <property type="protein sequence ID" value="ERJ61128.1"/>
    <property type="molecule type" value="Genomic_DNA"/>
</dbReference>
<dbReference type="Gene3D" id="2.60.120.260">
    <property type="entry name" value="Galactose-binding domain-like"/>
    <property type="match status" value="1"/>
</dbReference>
<keyword evidence="1" id="KW-0732">Signal</keyword>
<reference evidence="3 4" key="1">
    <citation type="journal article" date="2013" name="Genome Announc.">
        <title>The Draft Genome Sequence of Sphingomonas paucimobilis Strain HER1398 (Proteobacteria), Host to the Giant PAU Phage, Indicates That It Is a Member of the Genus Sphingobacterium (Bacteroidetes).</title>
        <authorList>
            <person name="White R.A.III."/>
            <person name="Suttle C.A."/>
        </authorList>
    </citation>
    <scope>NUCLEOTIDE SEQUENCE [LARGE SCALE GENOMIC DNA]</scope>
    <source>
        <strain evidence="3 4">HER1398</strain>
    </source>
</reference>
<dbReference type="eggNOG" id="COG1864">
    <property type="taxonomic scope" value="Bacteria"/>
</dbReference>
<dbReference type="OrthoDB" id="9811262at2"/>
<accession>U2JEP3</accession>
<dbReference type="AlphaFoldDB" id="U2JEP3"/>
<comment type="caution">
    <text evidence="3">The sequence shown here is derived from an EMBL/GenBank/DDBJ whole genome shotgun (WGS) entry which is preliminary data.</text>
</comment>
<organism evidence="3 4">
    <name type="scientific">Sphingobacterium paucimobilis HER1398</name>
    <dbReference type="NCBI Taxonomy" id="1346330"/>
    <lineage>
        <taxon>Bacteria</taxon>
        <taxon>Pseudomonadati</taxon>
        <taxon>Bacteroidota</taxon>
        <taxon>Sphingobacteriia</taxon>
        <taxon>Sphingobacteriales</taxon>
        <taxon>Sphingobacteriaceae</taxon>
        <taxon>Sphingobacterium</taxon>
    </lineage>
</organism>
<proteinExistence type="predicted"/>
<dbReference type="PATRIC" id="fig|1346330.5.peg.376"/>
<dbReference type="Pfam" id="PF18942">
    <property type="entry name" value="DUF5689"/>
    <property type="match status" value="1"/>
</dbReference>
<feature type="domain" description="DUF5689" evidence="2">
    <location>
        <begin position="36"/>
        <end position="230"/>
    </location>
</feature>
<dbReference type="RefSeq" id="WP_021068569.1">
    <property type="nucleotide sequence ID" value="NZ_ATDL01000003.1"/>
</dbReference>
<evidence type="ECO:0000259" key="2">
    <source>
        <dbReference type="Pfam" id="PF18942"/>
    </source>
</evidence>
<dbReference type="PROSITE" id="PS51257">
    <property type="entry name" value="PROKAR_LIPOPROTEIN"/>
    <property type="match status" value="1"/>
</dbReference>
<gene>
    <name evidence="3" type="ORF">M472_20465</name>
</gene>
<feature type="signal peptide" evidence="1">
    <location>
        <begin position="1"/>
        <end position="21"/>
    </location>
</feature>
<keyword evidence="4" id="KW-1185">Reference proteome</keyword>
<evidence type="ECO:0000313" key="4">
    <source>
        <dbReference type="Proteomes" id="UP000016584"/>
    </source>
</evidence>
<protein>
    <recommendedName>
        <fullName evidence="2">DUF5689 domain-containing protein</fullName>
    </recommendedName>
</protein>
<sequence>MKLFKNLLFLTLLLSLLQGCRQDVKIPNYEYSMPASIQALRKVQQKESLVFGKTAIRGMVTSDAGAKNSDNTLLIVQDLVSEAAIVVQLGFANTDLLMGDVVILDLEGATLKEIEGELVVVQLERERIQVESSGNMLRPKTTSMATLLANVRYWGPILVKLDKVNIALGEDGKLKGRLLIDDEIVEIMADFKEGSVFEGEDNPEFVEAMVGIARLEGKNVVLVPRNLEDIQVGLKELLEDFEQGSNTNYDAKSMNFVTGSWLVDGGITATSTADPKNGKQSIRLQGTVGNSKRNGIIAMNFDLKGVKTIAVSYGIYPAAAETGNVNPTVFALEMSKDGGASYTLVGTTEIDNKSTVLSTVQFPINAGFSENVRFRIVNTSLPFANNNRPRINIDDVHFNF</sequence>
<feature type="chain" id="PRO_5004630041" description="DUF5689 domain-containing protein" evidence="1">
    <location>
        <begin position="22"/>
        <end position="400"/>
    </location>
</feature>
<dbReference type="Proteomes" id="UP000016584">
    <property type="component" value="Unassembled WGS sequence"/>
</dbReference>